<evidence type="ECO:0000256" key="9">
    <source>
        <dbReference type="PIRNR" id="PIRNR002372"/>
    </source>
</evidence>
<dbReference type="PANTHER" id="PTHR11500">
    <property type="entry name" value="BETA CASEIN"/>
    <property type="match status" value="1"/>
</dbReference>
<evidence type="ECO:0000313" key="11">
    <source>
        <dbReference type="Proteomes" id="UP000694910"/>
    </source>
</evidence>
<evidence type="ECO:0000256" key="8">
    <source>
        <dbReference type="ARBA" id="ARBA00022743"/>
    </source>
</evidence>
<dbReference type="PIRSF" id="PIRSF002372">
    <property type="entry name" value="Beta-casein"/>
    <property type="match status" value="1"/>
</dbReference>
<keyword evidence="8 9" id="KW-0494">Milk protein</keyword>
<feature type="signal peptide" evidence="10">
    <location>
        <begin position="1"/>
        <end position="15"/>
    </location>
</feature>
<dbReference type="InterPro" id="IPR016345">
    <property type="entry name" value="Casein_beta"/>
</dbReference>
<feature type="chain" id="PRO_5046765299" description="Beta-casein" evidence="10">
    <location>
        <begin position="16"/>
        <end position="234"/>
    </location>
</feature>
<keyword evidence="6" id="KW-0597">Phosphoprotein</keyword>
<protein>
    <recommendedName>
        <fullName evidence="4 9">Beta-casein</fullName>
    </recommendedName>
</protein>
<keyword evidence="11" id="KW-1185">Reference proteome</keyword>
<reference evidence="12" key="1">
    <citation type="submission" date="2025-08" db="UniProtKB">
        <authorList>
            <consortium name="RefSeq"/>
        </authorList>
    </citation>
    <scope>IDENTIFICATION</scope>
</reference>
<accession>A0ABM0H4C1</accession>
<evidence type="ECO:0000256" key="5">
    <source>
        <dbReference type="ARBA" id="ARBA00022525"/>
    </source>
</evidence>
<keyword evidence="7 10" id="KW-0732">Signal</keyword>
<dbReference type="InterPro" id="IPR001588">
    <property type="entry name" value="Casein"/>
</dbReference>
<comment type="similarity">
    <text evidence="3 9">Belongs to the beta-casein family.</text>
</comment>
<sequence>MKILILACLVALALAREKEEINVSNETVERLSNNELDSSREQKLQKFKHEEQQQREVELQDKIDHFVQQQPVVYPYTEPLSYAILPQNILPLAQPPVALPFLQPEKMEVLQTKETIFPKLKVMPSLKSPVVPFSERQILNPTYSENLRVPLHLIQPLMHQVPQSLLQTPMLLSQPELSPPQSEVPPFPQQVVPYSQRDTPVEAFLLYQEPLRGRTGEFYPVPQPIAPVYNAVIV</sequence>
<comment type="function">
    <text evidence="1 9">Important role in determination of the surface properties of the casein micelles.</text>
</comment>
<evidence type="ECO:0000313" key="12">
    <source>
        <dbReference type="RefSeq" id="XP_004419283.1"/>
    </source>
</evidence>
<evidence type="ECO:0000256" key="2">
    <source>
        <dbReference type="ARBA" id="ARBA00004613"/>
    </source>
</evidence>
<dbReference type="RefSeq" id="XP_004419283.1">
    <property type="nucleotide sequence ID" value="XM_004419226.1"/>
</dbReference>
<name>A0ABM0H4C1_CERSS</name>
<dbReference type="GeneID" id="101401446"/>
<proteinExistence type="inferred from homology"/>
<keyword evidence="5" id="KW-0964">Secreted</keyword>
<evidence type="ECO:0000256" key="1">
    <source>
        <dbReference type="ARBA" id="ARBA00002287"/>
    </source>
</evidence>
<dbReference type="PANTHER" id="PTHR11500:SF0">
    <property type="entry name" value="BETA-CASEIN"/>
    <property type="match status" value="1"/>
</dbReference>
<dbReference type="Pfam" id="PF00363">
    <property type="entry name" value="Casein"/>
    <property type="match status" value="1"/>
</dbReference>
<evidence type="ECO:0000256" key="6">
    <source>
        <dbReference type="ARBA" id="ARBA00022553"/>
    </source>
</evidence>
<evidence type="ECO:0000256" key="7">
    <source>
        <dbReference type="ARBA" id="ARBA00022729"/>
    </source>
</evidence>
<comment type="subcellular location">
    <subcellularLocation>
        <location evidence="2">Secreted</location>
    </subcellularLocation>
</comment>
<organism evidence="11 12">
    <name type="scientific">Ceratotherium simum simum</name>
    <name type="common">Southern white rhinoceros</name>
    <dbReference type="NCBI Taxonomy" id="73337"/>
    <lineage>
        <taxon>Eukaryota</taxon>
        <taxon>Metazoa</taxon>
        <taxon>Chordata</taxon>
        <taxon>Craniata</taxon>
        <taxon>Vertebrata</taxon>
        <taxon>Euteleostomi</taxon>
        <taxon>Mammalia</taxon>
        <taxon>Eutheria</taxon>
        <taxon>Laurasiatheria</taxon>
        <taxon>Perissodactyla</taxon>
        <taxon>Rhinocerotidae</taxon>
        <taxon>Ceratotherium</taxon>
    </lineage>
</organism>
<gene>
    <name evidence="12" type="primary">LOC101401446</name>
</gene>
<dbReference type="Proteomes" id="UP000694910">
    <property type="component" value="Unplaced"/>
</dbReference>
<dbReference type="PROSITE" id="PS00306">
    <property type="entry name" value="CASEIN_ALPHA_BETA"/>
    <property type="match status" value="1"/>
</dbReference>
<evidence type="ECO:0000256" key="3">
    <source>
        <dbReference type="ARBA" id="ARBA00008083"/>
    </source>
</evidence>
<evidence type="ECO:0000256" key="4">
    <source>
        <dbReference type="ARBA" id="ARBA00018977"/>
    </source>
</evidence>
<evidence type="ECO:0000256" key="10">
    <source>
        <dbReference type="SAM" id="SignalP"/>
    </source>
</evidence>
<dbReference type="InterPro" id="IPR031305">
    <property type="entry name" value="Casein_CS"/>
</dbReference>